<dbReference type="InterPro" id="IPR012878">
    <property type="entry name" value="Beta-AFase-like_GH127_cat"/>
</dbReference>
<dbReference type="GO" id="GO:0005975">
    <property type="term" value="P:carbohydrate metabolic process"/>
    <property type="evidence" value="ECO:0007669"/>
    <property type="project" value="InterPro"/>
</dbReference>
<evidence type="ECO:0000259" key="2">
    <source>
        <dbReference type="Pfam" id="PF20737"/>
    </source>
</evidence>
<proteinExistence type="predicted"/>
<protein>
    <submittedName>
        <fullName evidence="3">Glycoside hydrolase family 127 protein</fullName>
    </submittedName>
</protein>
<dbReference type="SUPFAM" id="SSF48208">
    <property type="entry name" value="Six-hairpin glycosidases"/>
    <property type="match status" value="1"/>
</dbReference>
<accession>A0A1E4SWE8</accession>
<feature type="domain" description="Non-reducing end beta-L-arabinofuranosidase-like GH127 catalytic" evidence="1">
    <location>
        <begin position="3"/>
        <end position="405"/>
    </location>
</feature>
<sequence>MISDKFWSSRISTVRENTLPSMHNILVETGRWDLMKLRVKPGSIPHHFWDSDIAKFLEALCYSLKYINRDDPIHDTFVGWINEATDMIINAQQPDGYINSYFTVVEPDKKFTNIVEMHELYCAGHLLEAAIAHFQTFKDSRLLDSLCKYMDLICTKFGPEDGKIHGYPGHPEIEYALARLLEIKWSNKYFDLLNYFIEQRGYNGGEFLDQQAWDRGVDPTKYIPRDPGGAGWWPEPRSYWYYQSESLIRETLEVKGHSVRQVYLLAGVQKLAAMKNDEGLKNSVNRLWRDMVDKKFYIHGGIGSVWEWEGFGEPYDLRWDCYSETCASISILFLGKTMLESGLNSEVCSVMERALFNNVLGGVSLDGKAYYYDQPITGTGGKTRQTWFTCCCCPPNVARLFNSLENYVITYFREKNMITVNLFIGGEFVDKDYKLNIISDYPHTGNIVLKPMTSKELAIAIVAPRDPFVVTGCDYVLKDNYIIFPSKVWTESDNIEITFEQEVRIISPASEVTTNAGCLAIEYGPFVYALEQSSIGSDKTELDTLTLPKQAKFEKRWTSLEGCSFWSLETVMGGVKCNLVPYFVTGNKNPGEDFRIWIKEDSCM</sequence>
<evidence type="ECO:0000313" key="4">
    <source>
        <dbReference type="Proteomes" id="UP000094801"/>
    </source>
</evidence>
<dbReference type="Pfam" id="PF20737">
    <property type="entry name" value="Glyco_hydro127C"/>
    <property type="match status" value="1"/>
</dbReference>
<dbReference type="STRING" id="983967.A0A1E4SWE8"/>
<dbReference type="InterPro" id="IPR049174">
    <property type="entry name" value="Beta-AFase-like"/>
</dbReference>
<dbReference type="InterPro" id="IPR008928">
    <property type="entry name" value="6-hairpin_glycosidase_sf"/>
</dbReference>
<evidence type="ECO:0000259" key="1">
    <source>
        <dbReference type="Pfam" id="PF07944"/>
    </source>
</evidence>
<dbReference type="GO" id="GO:0016787">
    <property type="term" value="F:hydrolase activity"/>
    <property type="evidence" value="ECO:0007669"/>
    <property type="project" value="UniProtKB-KW"/>
</dbReference>
<reference evidence="4" key="1">
    <citation type="submission" date="2016-04" db="EMBL/GenBank/DDBJ databases">
        <title>Comparative genomics of biotechnologically important yeasts.</title>
        <authorList>
            <consortium name="DOE Joint Genome Institute"/>
            <person name="Riley R."/>
            <person name="Haridas S."/>
            <person name="Wolfe K.H."/>
            <person name="Lopes M.R."/>
            <person name="Hittinger C.T."/>
            <person name="Goker M."/>
            <person name="Salamov A."/>
            <person name="Wisecaver J."/>
            <person name="Long T.M."/>
            <person name="Aerts A.L."/>
            <person name="Barry K."/>
            <person name="Choi C."/>
            <person name="Clum A."/>
            <person name="Coughlan A.Y."/>
            <person name="Deshpande S."/>
            <person name="Douglass A.P."/>
            <person name="Hanson S.J."/>
            <person name="Klenk H.-P."/>
            <person name="Labutti K."/>
            <person name="Lapidus A."/>
            <person name="Lindquist E."/>
            <person name="Lipzen A."/>
            <person name="Meier-Kolthoff J.P."/>
            <person name="Ohm R.A."/>
            <person name="Otillar R.P."/>
            <person name="Pangilinan J."/>
            <person name="Peng Y."/>
            <person name="Rokas A."/>
            <person name="Rosa C.A."/>
            <person name="Scheuner C."/>
            <person name="Sibirny A.A."/>
            <person name="Slot J.C."/>
            <person name="Stielow J.B."/>
            <person name="Sun H."/>
            <person name="Kurtzman C.P."/>
            <person name="Blackwell M."/>
            <person name="Grigoriev I.V."/>
            <person name="Jeffries T.W."/>
        </authorList>
    </citation>
    <scope>NUCLEOTIDE SEQUENCE [LARGE SCALE GENOMIC DNA]</scope>
    <source>
        <strain evidence="4">NRRL YB-2248</strain>
    </source>
</reference>
<keyword evidence="3" id="KW-0378">Hydrolase</keyword>
<keyword evidence="4" id="KW-1185">Reference proteome</keyword>
<evidence type="ECO:0000313" key="3">
    <source>
        <dbReference type="EMBL" id="ODV83825.1"/>
    </source>
</evidence>
<feature type="domain" description="Non-reducing end beta-L-arabinofuranosidase-like GH127 C-terminal" evidence="2">
    <location>
        <begin position="503"/>
        <end position="599"/>
    </location>
</feature>
<dbReference type="Pfam" id="PF07944">
    <property type="entry name" value="Beta-AFase-like_GH127_cat"/>
    <property type="match status" value="1"/>
</dbReference>
<name>A0A1E4SWE8_9ASCO</name>
<dbReference type="EMBL" id="KV453860">
    <property type="protein sequence ID" value="ODV83825.1"/>
    <property type="molecule type" value="Genomic_DNA"/>
</dbReference>
<dbReference type="AlphaFoldDB" id="A0A1E4SWE8"/>
<dbReference type="Proteomes" id="UP000094801">
    <property type="component" value="Unassembled WGS sequence"/>
</dbReference>
<dbReference type="OrthoDB" id="654211at2759"/>
<organism evidence="3 4">
    <name type="scientific">[Candida] arabinofermentans NRRL YB-2248</name>
    <dbReference type="NCBI Taxonomy" id="983967"/>
    <lineage>
        <taxon>Eukaryota</taxon>
        <taxon>Fungi</taxon>
        <taxon>Dikarya</taxon>
        <taxon>Ascomycota</taxon>
        <taxon>Saccharomycotina</taxon>
        <taxon>Pichiomycetes</taxon>
        <taxon>Pichiales</taxon>
        <taxon>Pichiaceae</taxon>
        <taxon>Ogataea</taxon>
        <taxon>Ogataea/Candida clade</taxon>
    </lineage>
</organism>
<dbReference type="InterPro" id="IPR049049">
    <property type="entry name" value="Beta-AFase-like_GH127_C"/>
</dbReference>
<gene>
    <name evidence="3" type="ORF">CANARDRAFT_9116</name>
</gene>
<dbReference type="PANTHER" id="PTHR43465:SF2">
    <property type="entry name" value="DUF1680 DOMAIN PROTEIN (AFU_ORTHOLOGUE AFUA_1G08910)"/>
    <property type="match status" value="1"/>
</dbReference>
<dbReference type="PANTHER" id="PTHR43465">
    <property type="entry name" value="DUF1680 DOMAIN PROTEIN (AFU_ORTHOLOGUE AFUA_1G08910)"/>
    <property type="match status" value="1"/>
</dbReference>